<dbReference type="InterPro" id="IPR038538">
    <property type="entry name" value="MTERF_sf"/>
</dbReference>
<dbReference type="InterPro" id="IPR003690">
    <property type="entry name" value="MTERF"/>
</dbReference>
<keyword evidence="2" id="KW-0804">Transcription</keyword>
<dbReference type="SMART" id="SM00733">
    <property type="entry name" value="Mterf"/>
    <property type="match status" value="8"/>
</dbReference>
<dbReference type="PANTHER" id="PTHR13068:SF9">
    <property type="entry name" value="TRANSCRIPTION TERMINATION FACTOR MTERF5, CHLOROPLASTIC"/>
    <property type="match status" value="1"/>
</dbReference>
<evidence type="ECO:0000313" key="5">
    <source>
        <dbReference type="EMBL" id="OMP11919.1"/>
    </source>
</evidence>
<keyword evidence="2" id="KW-0806">Transcription termination</keyword>
<evidence type="ECO:0000313" key="6">
    <source>
        <dbReference type="Proteomes" id="UP000187203"/>
    </source>
</evidence>
<dbReference type="GO" id="GO:0006353">
    <property type="term" value="P:DNA-templated transcription termination"/>
    <property type="evidence" value="ECO:0007669"/>
    <property type="project" value="UniProtKB-KW"/>
</dbReference>
<proteinExistence type="inferred from homology"/>
<dbReference type="GO" id="GO:0003676">
    <property type="term" value="F:nucleic acid binding"/>
    <property type="evidence" value="ECO:0007669"/>
    <property type="project" value="InterPro"/>
</dbReference>
<dbReference type="Proteomes" id="UP000187203">
    <property type="component" value="Unassembled WGS sequence"/>
</dbReference>
<feature type="region of interest" description="Disordered" evidence="4">
    <location>
        <begin position="255"/>
        <end position="278"/>
    </location>
</feature>
<dbReference type="Pfam" id="PF02536">
    <property type="entry name" value="mTERF"/>
    <property type="match status" value="1"/>
</dbReference>
<evidence type="ECO:0000256" key="1">
    <source>
        <dbReference type="ARBA" id="ARBA00007692"/>
    </source>
</evidence>
<reference evidence="6" key="1">
    <citation type="submission" date="2013-09" db="EMBL/GenBank/DDBJ databases">
        <title>Corchorus olitorius genome sequencing.</title>
        <authorList>
            <person name="Alam M."/>
            <person name="Haque M.S."/>
            <person name="Islam M.S."/>
            <person name="Emdad E.M."/>
            <person name="Islam M.M."/>
            <person name="Ahmed B."/>
            <person name="Halim A."/>
            <person name="Hossen Q.M.M."/>
            <person name="Hossain M.Z."/>
            <person name="Ahmed R."/>
            <person name="Khan M.M."/>
            <person name="Islam R."/>
            <person name="Rashid M.M."/>
            <person name="Khan S.A."/>
            <person name="Rahman M.S."/>
            <person name="Alam M."/>
            <person name="Yahiya A.S."/>
            <person name="Khan M.S."/>
            <person name="Azam M.S."/>
            <person name="Haque T."/>
            <person name="Lashkar M.Z.H."/>
            <person name="Akhand A.I."/>
            <person name="Morshed G."/>
            <person name="Roy S."/>
            <person name="Uddin K.S."/>
            <person name="Rabeya T."/>
            <person name="Hossain A.S."/>
            <person name="Chowdhury A."/>
            <person name="Snigdha A.R."/>
            <person name="Mortoza M.S."/>
            <person name="Matin S.A."/>
            <person name="Hoque S.M.E."/>
            <person name="Islam M.K."/>
            <person name="Roy D.K."/>
            <person name="Haider R."/>
            <person name="Moosa M.M."/>
            <person name="Elias S.M."/>
            <person name="Hasan A.M."/>
            <person name="Jahan S."/>
            <person name="Shafiuddin M."/>
            <person name="Mahmood N."/>
            <person name="Shommy N.S."/>
        </authorList>
    </citation>
    <scope>NUCLEOTIDE SEQUENCE [LARGE SCALE GENOMIC DNA]</scope>
    <source>
        <strain evidence="6">cv. O-4</strain>
    </source>
</reference>
<protein>
    <submittedName>
        <fullName evidence="5">Mitochodrial transcription termination factor-related protein</fullName>
    </submittedName>
</protein>
<organism evidence="5 6">
    <name type="scientific">Corchorus olitorius</name>
    <dbReference type="NCBI Taxonomy" id="93759"/>
    <lineage>
        <taxon>Eukaryota</taxon>
        <taxon>Viridiplantae</taxon>
        <taxon>Streptophyta</taxon>
        <taxon>Embryophyta</taxon>
        <taxon>Tracheophyta</taxon>
        <taxon>Spermatophyta</taxon>
        <taxon>Magnoliopsida</taxon>
        <taxon>eudicotyledons</taxon>
        <taxon>Gunneridae</taxon>
        <taxon>Pentapetalae</taxon>
        <taxon>rosids</taxon>
        <taxon>malvids</taxon>
        <taxon>Malvales</taxon>
        <taxon>Malvaceae</taxon>
        <taxon>Grewioideae</taxon>
        <taxon>Apeibeae</taxon>
        <taxon>Corchorus</taxon>
    </lineage>
</organism>
<dbReference type="PANTHER" id="PTHR13068">
    <property type="entry name" value="CGI-12 PROTEIN-RELATED"/>
    <property type="match status" value="1"/>
</dbReference>
<feature type="compositionally biased region" description="Polar residues" evidence="4">
    <location>
        <begin position="259"/>
        <end position="269"/>
    </location>
</feature>
<keyword evidence="2" id="KW-0805">Transcription regulation</keyword>
<evidence type="ECO:0000256" key="4">
    <source>
        <dbReference type="SAM" id="MobiDB-lite"/>
    </source>
</evidence>
<dbReference type="FunFam" id="1.25.70.10:FF:000008">
    <property type="entry name" value="Transcription termination factor MTERF5 chloroplastic"/>
    <property type="match status" value="1"/>
</dbReference>
<gene>
    <name evidence="5" type="ORF">COLO4_03595</name>
</gene>
<keyword evidence="3" id="KW-0809">Transit peptide</keyword>
<accession>A0A1R3KY16</accession>
<keyword evidence="6" id="KW-1185">Reference proteome</keyword>
<dbReference type="AlphaFoldDB" id="A0A1R3KY16"/>
<evidence type="ECO:0000256" key="3">
    <source>
        <dbReference type="ARBA" id="ARBA00022946"/>
    </source>
</evidence>
<dbReference type="EMBL" id="AWUE01010104">
    <property type="protein sequence ID" value="OMP11919.1"/>
    <property type="molecule type" value="Genomic_DNA"/>
</dbReference>
<feature type="region of interest" description="Disordered" evidence="4">
    <location>
        <begin position="73"/>
        <end position="107"/>
    </location>
</feature>
<sequence>MVLIPLTGFSRRTMYFAFYSIAPHQQVPLVAFYLKGEALSCFINHEAAFYKLRQTSTVDAYMREYEILANKAEDDDEPIIKPPDPPSALPLSAIPLPPPPTGSEDDSDSFHIEPERMENGRVGYLVRTRLPFPEKLFFCRAKFADSEVDGSFSLRVVPQTLIAGEKEEAKAVLTLFLKKQGLSNAVAARTINKSDLFIDHLVSRLHSVHKSRYLVGRELTTLEIRDALIPYLESLLEEHGRILVDVVENFPDPPVKDNPVTQVTPPDSGNDSKKLKAVSRVSETGPAGKLRPQVLYLMELGMDLEKIKVITRRFPSFAYYSLEGKIKPVVEFFLELGVPKSDIAIILSKRPQLCGISLSENLKPTMTFLEDLGVDKKQWAKVIYRFPALLTYSRQKVKMTVDFLYEMGLSSENVGKIITRCPNIISYSVEDKLRPTAEYFSSMGVDIAALLLRCPQTFGLSIEANLKPVTEFFLDKGYTMEEVATMISRYGALYTFSLVDNLMPKWEFFLTMDYPKSELVKFPQYFGYSLKDRIKPRFAIVNESGVKLLLNQVLSLSSSDFEKALKKKMEKQRVK</sequence>
<dbReference type="STRING" id="93759.A0A1R3KY16"/>
<comment type="caution">
    <text evidence="5">The sequence shown here is derived from an EMBL/GenBank/DDBJ whole genome shotgun (WGS) entry which is preliminary data.</text>
</comment>
<comment type="similarity">
    <text evidence="1">Belongs to the mTERF family.</text>
</comment>
<name>A0A1R3KY16_9ROSI</name>
<dbReference type="Gene3D" id="1.25.70.10">
    <property type="entry name" value="Transcription termination factor 3, mitochondrial"/>
    <property type="match status" value="1"/>
</dbReference>
<dbReference type="OrthoDB" id="637682at2759"/>
<evidence type="ECO:0000256" key="2">
    <source>
        <dbReference type="ARBA" id="ARBA00022472"/>
    </source>
</evidence>